<evidence type="ECO:0000313" key="1">
    <source>
        <dbReference type="EMBL" id="MCZ8516161.1"/>
    </source>
</evidence>
<dbReference type="Proteomes" id="UP001527882">
    <property type="component" value="Unassembled WGS sequence"/>
</dbReference>
<reference evidence="1 2" key="1">
    <citation type="submission" date="2022-12" db="EMBL/GenBank/DDBJ databases">
        <title>Draft genome sequence of Paenibacillus sp. dW9.</title>
        <authorList>
            <person name="Choi E.-W."/>
            <person name="Kim D.-U."/>
        </authorList>
    </citation>
    <scope>NUCLEOTIDE SEQUENCE [LARGE SCALE GENOMIC DNA]</scope>
    <source>
        <strain evidence="2">dW9</strain>
    </source>
</reference>
<keyword evidence="2" id="KW-1185">Reference proteome</keyword>
<gene>
    <name evidence="1" type="ORF">O9H85_27970</name>
</gene>
<dbReference type="InterPro" id="IPR045507">
    <property type="entry name" value="DUF6483"/>
</dbReference>
<dbReference type="RefSeq" id="WP_269884695.1">
    <property type="nucleotide sequence ID" value="NZ_JAQAGZ010000022.1"/>
</dbReference>
<organism evidence="1 2">
    <name type="scientific">Paenibacillus gyeongsangnamensis</name>
    <dbReference type="NCBI Taxonomy" id="3388067"/>
    <lineage>
        <taxon>Bacteria</taxon>
        <taxon>Bacillati</taxon>
        <taxon>Bacillota</taxon>
        <taxon>Bacilli</taxon>
        <taxon>Bacillales</taxon>
        <taxon>Paenibacillaceae</taxon>
        <taxon>Paenibacillus</taxon>
    </lineage>
</organism>
<sequence length="229" mass="26140">MYKRDYILRMLEDAAGYLHKAVFLRRNRKLEEALELLNQAFRSLLGIGSKLLYGLSAKDLLAMLSRDGTPNIGKALVLGDLMTAEALVLREADESGAARRLSLKALEVLLNVRGSAEAEGWKDELNRRIDGALEQAGRERRNANLLRLEWRYYIEEERYDKAEDALFHLLEALEAEGMTAERLLTLEEGIHVYGRWLEQPEERLSAGNLPLKEIKQSLDELKKMKSEIS</sequence>
<accession>A0ABT4QH30</accession>
<dbReference type="Pfam" id="PF20092">
    <property type="entry name" value="DUF6483"/>
    <property type="match status" value="1"/>
</dbReference>
<proteinExistence type="predicted"/>
<protein>
    <submittedName>
        <fullName evidence="1">DUF6483 family protein</fullName>
    </submittedName>
</protein>
<name>A0ABT4QH30_9BACL</name>
<evidence type="ECO:0000313" key="2">
    <source>
        <dbReference type="Proteomes" id="UP001527882"/>
    </source>
</evidence>
<comment type="caution">
    <text evidence="1">The sequence shown here is derived from an EMBL/GenBank/DDBJ whole genome shotgun (WGS) entry which is preliminary data.</text>
</comment>
<dbReference type="EMBL" id="JAQAGZ010000022">
    <property type="protein sequence ID" value="MCZ8516161.1"/>
    <property type="molecule type" value="Genomic_DNA"/>
</dbReference>